<dbReference type="InterPro" id="IPR037171">
    <property type="entry name" value="NagB/RpiA_transferase-like"/>
</dbReference>
<evidence type="ECO:0000313" key="8">
    <source>
        <dbReference type="EMBL" id="MDR7355872.1"/>
    </source>
</evidence>
<dbReference type="SMART" id="SM01134">
    <property type="entry name" value="DeoRC"/>
    <property type="match status" value="1"/>
</dbReference>
<dbReference type="PRINTS" id="PR00037">
    <property type="entry name" value="HTHLACR"/>
</dbReference>
<dbReference type="InterPro" id="IPR050313">
    <property type="entry name" value="Carb_Metab_HTH_regulators"/>
</dbReference>
<evidence type="ECO:0000313" key="9">
    <source>
        <dbReference type="Proteomes" id="UP001183619"/>
    </source>
</evidence>
<dbReference type="InterPro" id="IPR014036">
    <property type="entry name" value="DeoR-like_C"/>
</dbReference>
<sequence>MATVAHINGRHEEIVSLVNDHGRVAVADLAERFVVTAETIRRDLKALEAQGLLSRVHGGAVISLPSSPGDFMAIDEDDDQLPTHQSQRRKQLIAQAALGLMPGPGGSVFIDAGSTTEAFANVLAKNYVGQNWSVVTNSPNVARIVASAGVPHVCVVGGFLKARTQAVVGESTVEQLRLLRADVSFMGTNALDLEFGLSTSDSREAQVKSTMIGQSVRSVVLCDSTKLGRRVGVSFASVRDVDVVVTDRHAPEGFGQVLRSFETELVIP</sequence>
<keyword evidence="5" id="KW-0804">Transcription</keyword>
<keyword evidence="4" id="KW-0238">DNA-binding</keyword>
<evidence type="ECO:0000256" key="1">
    <source>
        <dbReference type="ARBA" id="ARBA00021390"/>
    </source>
</evidence>
<keyword evidence="2" id="KW-0678">Repressor</keyword>
<gene>
    <name evidence="8" type="ORF">J2S37_002410</name>
</gene>
<dbReference type="RefSeq" id="WP_277104996.1">
    <property type="nucleotide sequence ID" value="NZ_BAAAJS010000022.1"/>
</dbReference>
<dbReference type="InterPro" id="IPR036390">
    <property type="entry name" value="WH_DNA-bd_sf"/>
</dbReference>
<dbReference type="PANTHER" id="PTHR30363">
    <property type="entry name" value="HTH-TYPE TRANSCRIPTIONAL REGULATOR SRLR-RELATED"/>
    <property type="match status" value="1"/>
</dbReference>
<feature type="domain" description="HTH deoR-type" evidence="7">
    <location>
        <begin position="7"/>
        <end position="62"/>
    </location>
</feature>
<dbReference type="InterPro" id="IPR036388">
    <property type="entry name" value="WH-like_DNA-bd_sf"/>
</dbReference>
<evidence type="ECO:0000256" key="3">
    <source>
        <dbReference type="ARBA" id="ARBA00023015"/>
    </source>
</evidence>
<keyword evidence="9" id="KW-1185">Reference proteome</keyword>
<name>A0ABU2BB72_9CORY</name>
<evidence type="ECO:0000256" key="4">
    <source>
        <dbReference type="ARBA" id="ARBA00023125"/>
    </source>
</evidence>
<dbReference type="SUPFAM" id="SSF100950">
    <property type="entry name" value="NagB/RpiA/CoA transferase-like"/>
    <property type="match status" value="1"/>
</dbReference>
<dbReference type="SMART" id="SM00420">
    <property type="entry name" value="HTH_DEOR"/>
    <property type="match status" value="1"/>
</dbReference>
<evidence type="ECO:0000259" key="7">
    <source>
        <dbReference type="PROSITE" id="PS51000"/>
    </source>
</evidence>
<dbReference type="Gene3D" id="3.40.50.1360">
    <property type="match status" value="1"/>
</dbReference>
<dbReference type="Pfam" id="PF00455">
    <property type="entry name" value="DeoRC"/>
    <property type="match status" value="1"/>
</dbReference>
<evidence type="ECO:0000256" key="2">
    <source>
        <dbReference type="ARBA" id="ARBA00022491"/>
    </source>
</evidence>
<dbReference type="PROSITE" id="PS51000">
    <property type="entry name" value="HTH_DEOR_2"/>
    <property type="match status" value="1"/>
</dbReference>
<dbReference type="Pfam" id="PF08220">
    <property type="entry name" value="HTH_DeoR"/>
    <property type="match status" value="1"/>
</dbReference>
<organism evidence="8 9">
    <name type="scientific">Corynebacterium felinum</name>
    <dbReference type="NCBI Taxonomy" id="131318"/>
    <lineage>
        <taxon>Bacteria</taxon>
        <taxon>Bacillati</taxon>
        <taxon>Actinomycetota</taxon>
        <taxon>Actinomycetes</taxon>
        <taxon>Mycobacteriales</taxon>
        <taxon>Corynebacteriaceae</taxon>
        <taxon>Corynebacterium</taxon>
    </lineage>
</organism>
<accession>A0ABU2BB72</accession>
<reference evidence="8 9" key="1">
    <citation type="submission" date="2023-07" db="EMBL/GenBank/DDBJ databases">
        <title>Sequencing the genomes of 1000 actinobacteria strains.</title>
        <authorList>
            <person name="Klenk H.-P."/>
        </authorList>
    </citation>
    <scope>NUCLEOTIDE SEQUENCE [LARGE SCALE GENOMIC DNA]</scope>
    <source>
        <strain evidence="8 9">DSM 44508</strain>
    </source>
</reference>
<evidence type="ECO:0000256" key="5">
    <source>
        <dbReference type="ARBA" id="ARBA00023163"/>
    </source>
</evidence>
<dbReference type="InterPro" id="IPR018356">
    <property type="entry name" value="Tscrpt_reg_HTH_DeoR_CS"/>
</dbReference>
<comment type="function">
    <text evidence="6">Repressor of the lactose catabolism operon. Galactose-6-phosphate is the inducer.</text>
</comment>
<comment type="caution">
    <text evidence="8">The sequence shown here is derived from an EMBL/GenBank/DDBJ whole genome shotgun (WGS) entry which is preliminary data.</text>
</comment>
<protein>
    <recommendedName>
        <fullName evidence="1">Lactose phosphotransferase system repressor</fullName>
    </recommendedName>
</protein>
<dbReference type="Proteomes" id="UP001183619">
    <property type="component" value="Unassembled WGS sequence"/>
</dbReference>
<dbReference type="EMBL" id="JAVDYF010000001">
    <property type="protein sequence ID" value="MDR7355872.1"/>
    <property type="molecule type" value="Genomic_DNA"/>
</dbReference>
<dbReference type="PROSITE" id="PS00894">
    <property type="entry name" value="HTH_DEOR_1"/>
    <property type="match status" value="1"/>
</dbReference>
<dbReference type="InterPro" id="IPR001034">
    <property type="entry name" value="DeoR_HTH"/>
</dbReference>
<proteinExistence type="predicted"/>
<keyword evidence="3" id="KW-0805">Transcription regulation</keyword>
<dbReference type="SUPFAM" id="SSF46785">
    <property type="entry name" value="Winged helix' DNA-binding domain"/>
    <property type="match status" value="1"/>
</dbReference>
<dbReference type="PANTHER" id="PTHR30363:SF4">
    <property type="entry name" value="GLYCEROL-3-PHOSPHATE REGULON REPRESSOR"/>
    <property type="match status" value="1"/>
</dbReference>
<dbReference type="Gene3D" id="1.10.10.10">
    <property type="entry name" value="Winged helix-like DNA-binding domain superfamily/Winged helix DNA-binding domain"/>
    <property type="match status" value="1"/>
</dbReference>
<evidence type="ECO:0000256" key="6">
    <source>
        <dbReference type="ARBA" id="ARBA00024937"/>
    </source>
</evidence>